<organism evidence="2 3">
    <name type="scientific">Agromyces binzhouensis</name>
    <dbReference type="NCBI Taxonomy" id="1817495"/>
    <lineage>
        <taxon>Bacteria</taxon>
        <taxon>Bacillati</taxon>
        <taxon>Actinomycetota</taxon>
        <taxon>Actinomycetes</taxon>
        <taxon>Micrococcales</taxon>
        <taxon>Microbacteriaceae</taxon>
        <taxon>Agromyces</taxon>
    </lineage>
</organism>
<dbReference type="RefSeq" id="WP_129232945.1">
    <property type="nucleotide sequence ID" value="NZ_SDPL01000002.1"/>
</dbReference>
<accession>A0A4Q2JX83</accession>
<dbReference type="EMBL" id="SDPL01000002">
    <property type="protein sequence ID" value="RXZ51866.1"/>
    <property type="molecule type" value="Genomic_DNA"/>
</dbReference>
<sequence>MRSIEPTEQEFAALGQALLARAATEDRRRTLQRRATIAGAIGLVGIAGMGAAWAALANPVLRDSAAYCYSEPDQNSAFVTVGAPDAEAPDGTTRQQEAEAVDMCAAVWRIGAVGPHATQPPVDGIEYEVPTLEACLRLDGVTAVFPNEQREAHEPFCRRLGLAPTD</sequence>
<dbReference type="OrthoDB" id="5116229at2"/>
<keyword evidence="1" id="KW-1133">Transmembrane helix</keyword>
<gene>
    <name evidence="2" type="ORF">ESO86_00505</name>
</gene>
<evidence type="ECO:0000313" key="2">
    <source>
        <dbReference type="EMBL" id="RXZ51866.1"/>
    </source>
</evidence>
<comment type="caution">
    <text evidence="2">The sequence shown here is derived from an EMBL/GenBank/DDBJ whole genome shotgun (WGS) entry which is preliminary data.</text>
</comment>
<keyword evidence="1" id="KW-0812">Transmembrane</keyword>
<keyword evidence="1" id="KW-0472">Membrane</keyword>
<reference evidence="2 3" key="1">
    <citation type="submission" date="2019-01" db="EMBL/GenBank/DDBJ databases">
        <authorList>
            <person name="Li J."/>
        </authorList>
    </citation>
    <scope>NUCLEOTIDE SEQUENCE [LARGE SCALE GENOMIC DNA]</scope>
    <source>
        <strain evidence="2 3">CGMCC 4.7180</strain>
    </source>
</reference>
<evidence type="ECO:0000313" key="3">
    <source>
        <dbReference type="Proteomes" id="UP000292881"/>
    </source>
</evidence>
<keyword evidence="3" id="KW-1185">Reference proteome</keyword>
<dbReference type="Proteomes" id="UP000292881">
    <property type="component" value="Unassembled WGS sequence"/>
</dbReference>
<feature type="transmembrane region" description="Helical" evidence="1">
    <location>
        <begin position="37"/>
        <end position="56"/>
    </location>
</feature>
<proteinExistence type="predicted"/>
<name>A0A4Q2JX83_9MICO</name>
<protein>
    <submittedName>
        <fullName evidence="2">Uncharacterized protein</fullName>
    </submittedName>
</protein>
<evidence type="ECO:0000256" key="1">
    <source>
        <dbReference type="SAM" id="Phobius"/>
    </source>
</evidence>
<dbReference type="AlphaFoldDB" id="A0A4Q2JX83"/>